<evidence type="ECO:0000313" key="4">
    <source>
        <dbReference type="Proteomes" id="UP000830343"/>
    </source>
</evidence>
<keyword evidence="3" id="KW-0489">Methyltransferase</keyword>
<accession>A0ABY3ZTG6</accession>
<reference evidence="3" key="2">
    <citation type="submission" date="2022-04" db="EMBL/GenBank/DDBJ databases">
        <title>Antimicrobial genetic elements in methicillin-resistant Macrococcus armenti.</title>
        <authorList>
            <person name="Keller J.E."/>
            <person name="Schwendener S."/>
            <person name="Pantucek R."/>
            <person name="Perreten V."/>
        </authorList>
    </citation>
    <scope>NUCLEOTIDE SEQUENCE</scope>
    <source>
        <strain evidence="3">CCM 2609</strain>
    </source>
</reference>
<name>A0ABY3ZTG6_9STAP</name>
<gene>
    <name evidence="3" type="ORF">MRZ06_09430</name>
</gene>
<dbReference type="SUPFAM" id="SSF53335">
    <property type="entry name" value="S-adenosyl-L-methionine-dependent methyltransferases"/>
    <property type="match status" value="1"/>
</dbReference>
<dbReference type="InterPro" id="IPR029063">
    <property type="entry name" value="SAM-dependent_MTases_sf"/>
</dbReference>
<proteinExistence type="predicted"/>
<dbReference type="RefSeq" id="WP_243365576.1">
    <property type="nucleotide sequence ID" value="NZ_CP094348.1"/>
</dbReference>
<dbReference type="GO" id="GO:0032259">
    <property type="term" value="P:methylation"/>
    <property type="evidence" value="ECO:0007669"/>
    <property type="project" value="UniProtKB-KW"/>
</dbReference>
<dbReference type="Pfam" id="PF03848">
    <property type="entry name" value="TehB"/>
    <property type="match status" value="1"/>
</dbReference>
<dbReference type="Gene3D" id="3.40.50.150">
    <property type="entry name" value="Vaccinia Virus protein VP39"/>
    <property type="match status" value="1"/>
</dbReference>
<dbReference type="GO" id="GO:0008168">
    <property type="term" value="F:methyltransferase activity"/>
    <property type="evidence" value="ECO:0007669"/>
    <property type="project" value="UniProtKB-KW"/>
</dbReference>
<reference evidence="3" key="1">
    <citation type="submission" date="2022-03" db="EMBL/GenBank/DDBJ databases">
        <authorList>
            <person name="Vrbovska V."/>
            <person name="Kovarovic V."/>
            <person name="Botka T."/>
            <person name="Pantucek R."/>
        </authorList>
    </citation>
    <scope>NUCLEOTIDE SEQUENCE</scope>
    <source>
        <strain evidence="3">CCM 2609</strain>
    </source>
</reference>
<sequence>MNQWDERFRSEPYLYGEEVNVFVKEQFKNGSGKVGCFAEGEGRNAVYLARLGYDVTAYDYSIEGLKKAEQLATKYSVNITTNLKDLTIRNAVEPNQFDAAVLVFGHVDVKYQSIFFSNLIQSVKPGGYIVFEVYSKAQIEYKTGGPGDLSMLYDLEDVKAYCNENDVKIIDLAEREVFRHEGDKHYGKCSVIQGVIRKC</sequence>
<dbReference type="Proteomes" id="UP000830343">
    <property type="component" value="Chromosome"/>
</dbReference>
<dbReference type="PANTHER" id="PTHR43861">
    <property type="entry name" value="TRANS-ACONITATE 2-METHYLTRANSFERASE-RELATED"/>
    <property type="match status" value="1"/>
</dbReference>
<evidence type="ECO:0000256" key="1">
    <source>
        <dbReference type="ARBA" id="ARBA00022679"/>
    </source>
</evidence>
<feature type="domain" description="Tellurite resistance methyltransferase TehB-like" evidence="2">
    <location>
        <begin position="33"/>
        <end position="130"/>
    </location>
</feature>
<dbReference type="EMBL" id="CP094348">
    <property type="protein sequence ID" value="UOB20209.1"/>
    <property type="molecule type" value="Genomic_DNA"/>
</dbReference>
<evidence type="ECO:0000313" key="3">
    <source>
        <dbReference type="EMBL" id="UOB20209.1"/>
    </source>
</evidence>
<organism evidence="3 4">
    <name type="scientific">Macrococcus armenti</name>
    <dbReference type="NCBI Taxonomy" id="2875764"/>
    <lineage>
        <taxon>Bacteria</taxon>
        <taxon>Bacillati</taxon>
        <taxon>Bacillota</taxon>
        <taxon>Bacilli</taxon>
        <taxon>Bacillales</taxon>
        <taxon>Staphylococcaceae</taxon>
        <taxon>Macrococcus</taxon>
    </lineage>
</organism>
<dbReference type="PANTHER" id="PTHR43861:SF3">
    <property type="entry name" value="PUTATIVE (AFU_ORTHOLOGUE AFUA_2G14390)-RELATED"/>
    <property type="match status" value="1"/>
</dbReference>
<keyword evidence="4" id="KW-1185">Reference proteome</keyword>
<keyword evidence="1" id="KW-0808">Transferase</keyword>
<dbReference type="InterPro" id="IPR015985">
    <property type="entry name" value="TehB-like_dom"/>
</dbReference>
<evidence type="ECO:0000259" key="2">
    <source>
        <dbReference type="Pfam" id="PF03848"/>
    </source>
</evidence>
<protein>
    <submittedName>
        <fullName evidence="3">Class I SAM-dependent methyltransferase</fullName>
    </submittedName>
</protein>
<dbReference type="CDD" id="cd02440">
    <property type="entry name" value="AdoMet_MTases"/>
    <property type="match status" value="1"/>
</dbReference>